<organism evidence="1 2">
    <name type="scientific">Streptomyces reniochalinae</name>
    <dbReference type="NCBI Taxonomy" id="2250578"/>
    <lineage>
        <taxon>Bacteria</taxon>
        <taxon>Bacillati</taxon>
        <taxon>Actinomycetota</taxon>
        <taxon>Actinomycetes</taxon>
        <taxon>Kitasatosporales</taxon>
        <taxon>Streptomycetaceae</taxon>
        <taxon>Streptomyces</taxon>
    </lineage>
</organism>
<dbReference type="OrthoDB" id="4331734at2"/>
<dbReference type="EMBL" id="QOIM01000037">
    <property type="protein sequence ID" value="RCG16970.1"/>
    <property type="molecule type" value="Genomic_DNA"/>
</dbReference>
<name>A0A367EIC7_9ACTN</name>
<gene>
    <name evidence="1" type="ORF">DQ392_17990</name>
</gene>
<evidence type="ECO:0000313" key="1">
    <source>
        <dbReference type="EMBL" id="RCG16970.1"/>
    </source>
</evidence>
<sequence length="61" mass="7143">MSNTYLPGSVLRDFPTFLKALPDEEIRAPLWTWKPHEIPAVIHERRVRFGVFEETGDPEYS</sequence>
<comment type="caution">
    <text evidence="1">The sequence shown here is derived from an EMBL/GenBank/DDBJ whole genome shotgun (WGS) entry which is preliminary data.</text>
</comment>
<dbReference type="AlphaFoldDB" id="A0A367EIC7"/>
<proteinExistence type="predicted"/>
<dbReference type="Proteomes" id="UP000253507">
    <property type="component" value="Unassembled WGS sequence"/>
</dbReference>
<accession>A0A367EIC7</accession>
<keyword evidence="2" id="KW-1185">Reference proteome</keyword>
<protein>
    <submittedName>
        <fullName evidence="1">Uncharacterized protein</fullName>
    </submittedName>
</protein>
<reference evidence="1 2" key="1">
    <citation type="submission" date="2018-06" db="EMBL/GenBank/DDBJ databases">
        <title>Streptomyces reniochalinae sp. nov. and Streptomyces diacarnus sp. nov. from marine sponges.</title>
        <authorList>
            <person name="Li L."/>
        </authorList>
    </citation>
    <scope>NUCLEOTIDE SEQUENCE [LARGE SCALE GENOMIC DNA]</scope>
    <source>
        <strain evidence="1 2">LHW50302</strain>
    </source>
</reference>
<evidence type="ECO:0000313" key="2">
    <source>
        <dbReference type="Proteomes" id="UP000253507"/>
    </source>
</evidence>